<evidence type="ECO:0000313" key="2">
    <source>
        <dbReference type="EMBL" id="MBR8536924.1"/>
    </source>
</evidence>
<feature type="transmembrane region" description="Helical" evidence="1">
    <location>
        <begin position="78"/>
        <end position="95"/>
    </location>
</feature>
<keyword evidence="1" id="KW-1133">Transmembrane helix</keyword>
<evidence type="ECO:0000313" key="3">
    <source>
        <dbReference type="Proteomes" id="UP000679220"/>
    </source>
</evidence>
<dbReference type="Proteomes" id="UP000679220">
    <property type="component" value="Unassembled WGS sequence"/>
</dbReference>
<feature type="transmembrane region" description="Helical" evidence="1">
    <location>
        <begin position="107"/>
        <end position="125"/>
    </location>
</feature>
<protein>
    <submittedName>
        <fullName evidence="2">Uncharacterized protein</fullName>
    </submittedName>
</protein>
<proteinExistence type="predicted"/>
<evidence type="ECO:0000256" key="1">
    <source>
        <dbReference type="SAM" id="Phobius"/>
    </source>
</evidence>
<gene>
    <name evidence="2" type="ORF">KDU71_15230</name>
</gene>
<organism evidence="2 3">
    <name type="scientific">Carboxylicivirga sediminis</name>
    <dbReference type="NCBI Taxonomy" id="2006564"/>
    <lineage>
        <taxon>Bacteria</taxon>
        <taxon>Pseudomonadati</taxon>
        <taxon>Bacteroidota</taxon>
        <taxon>Bacteroidia</taxon>
        <taxon>Marinilabiliales</taxon>
        <taxon>Marinilabiliaceae</taxon>
        <taxon>Carboxylicivirga</taxon>
    </lineage>
</organism>
<feature type="transmembrane region" description="Helical" evidence="1">
    <location>
        <begin position="16"/>
        <end position="34"/>
    </location>
</feature>
<dbReference type="AlphaFoldDB" id="A0A941IYW6"/>
<keyword evidence="1" id="KW-0472">Membrane</keyword>
<keyword evidence="1" id="KW-0812">Transmembrane</keyword>
<reference evidence="2" key="1">
    <citation type="journal article" date="2018" name="Int. J. Syst. Evol. Microbiol.">
        <title>Carboxylicivirga sediminis sp. nov., isolated from coastal sediment.</title>
        <authorList>
            <person name="Wang F.Q."/>
            <person name="Ren L.H."/>
            <person name="Zou R.J."/>
            <person name="Sun Y.Z."/>
            <person name="Liu X.J."/>
            <person name="Jiang F."/>
            <person name="Liu L.J."/>
        </authorList>
    </citation>
    <scope>NUCLEOTIDE SEQUENCE</scope>
    <source>
        <strain evidence="2">JR1</strain>
    </source>
</reference>
<dbReference type="RefSeq" id="WP_212191950.1">
    <property type="nucleotide sequence ID" value="NZ_JAGTAR010000024.1"/>
</dbReference>
<feature type="transmembrane region" description="Helical" evidence="1">
    <location>
        <begin position="40"/>
        <end position="57"/>
    </location>
</feature>
<sequence>MIQNITNSVHDKYAPYWAAILVLLLIAGLSTLWFDFGDFASGYLLDMVGPAWVYILFRGLYTSKADNIWTRFFTPVRTLMILITACFGIEFMQYLNLYSSTFDLWDFLAYSSVLVPLFLIDTQLLHKVSKMTRPRQTVINATTSNYGS</sequence>
<comment type="caution">
    <text evidence="2">The sequence shown here is derived from an EMBL/GenBank/DDBJ whole genome shotgun (WGS) entry which is preliminary data.</text>
</comment>
<reference evidence="2" key="2">
    <citation type="submission" date="2021-04" db="EMBL/GenBank/DDBJ databases">
        <authorList>
            <person name="Zhang T."/>
            <person name="Zhang Y."/>
            <person name="Lu D."/>
            <person name="Zuo D."/>
            <person name="Du Z."/>
        </authorList>
    </citation>
    <scope>NUCLEOTIDE SEQUENCE</scope>
    <source>
        <strain evidence="2">JR1</strain>
    </source>
</reference>
<keyword evidence="3" id="KW-1185">Reference proteome</keyword>
<accession>A0A941IYW6</accession>
<dbReference type="EMBL" id="JAGTAR010000024">
    <property type="protein sequence ID" value="MBR8536924.1"/>
    <property type="molecule type" value="Genomic_DNA"/>
</dbReference>
<name>A0A941IYW6_9BACT</name>